<reference evidence="1" key="1">
    <citation type="submission" date="2019-04" db="EMBL/GenBank/DDBJ databases">
        <title>Microbes associate with the intestines of laboratory mice.</title>
        <authorList>
            <person name="Navarre W."/>
            <person name="Wong E."/>
            <person name="Huang K."/>
            <person name="Tropini C."/>
            <person name="Ng K."/>
            <person name="Yu B."/>
        </authorList>
    </citation>
    <scope>NUCLEOTIDE SEQUENCE</scope>
    <source>
        <strain evidence="1">NM09_H32</strain>
    </source>
</reference>
<accession>A0AC61RAR4</accession>
<protein>
    <submittedName>
        <fullName evidence="1">Transcription antitermination factor NusB</fullName>
    </submittedName>
</protein>
<gene>
    <name evidence="1" type="primary">nusB</name>
    <name evidence="1" type="ORF">E5336_00930</name>
</gene>
<evidence type="ECO:0000313" key="2">
    <source>
        <dbReference type="Proteomes" id="UP000308836"/>
    </source>
</evidence>
<comment type="caution">
    <text evidence="1">The sequence shown here is derived from an EMBL/GenBank/DDBJ whole genome shotgun (WGS) entry which is preliminary data.</text>
</comment>
<sequence length="133" mass="15485">MSENQPKQLTRHDMREIALRCVYQHLLLGTDIRKCVFDAMRGNNNIDGYLYALTIGTIEHEQEYIDIISKYLRKDWSFDRLSVLEQAILLVSLQEILQNDIPKPVVINEAIKLAKKYCDDDSYKLINGVLDQL</sequence>
<organism evidence="1 2">
    <name type="scientific">Dubosiella muris</name>
    <dbReference type="NCBI Taxonomy" id="3038133"/>
    <lineage>
        <taxon>Bacteria</taxon>
        <taxon>Bacillati</taxon>
        <taxon>Bacillota</taxon>
        <taxon>Erysipelotrichia</taxon>
        <taxon>Erysipelotrichales</taxon>
        <taxon>Erysipelotrichaceae</taxon>
        <taxon>Dubosiella</taxon>
    </lineage>
</organism>
<evidence type="ECO:0000313" key="1">
    <source>
        <dbReference type="EMBL" id="TGY67008.1"/>
    </source>
</evidence>
<dbReference type="EMBL" id="SRYG01000002">
    <property type="protein sequence ID" value="TGY67008.1"/>
    <property type="molecule type" value="Genomic_DNA"/>
</dbReference>
<keyword evidence="2" id="KW-1185">Reference proteome</keyword>
<dbReference type="Proteomes" id="UP000308836">
    <property type="component" value="Unassembled WGS sequence"/>
</dbReference>
<name>A0AC61RAR4_9FIRM</name>
<proteinExistence type="predicted"/>